<comment type="caution">
    <text evidence="2">The sequence shown here is derived from an EMBL/GenBank/DDBJ whole genome shotgun (WGS) entry which is preliminary data.</text>
</comment>
<accession>A0A2H2ZBV9</accession>
<evidence type="ECO:0000313" key="3">
    <source>
        <dbReference type="Proteomes" id="UP000219286"/>
    </source>
</evidence>
<feature type="compositionally biased region" description="Basic residues" evidence="1">
    <location>
        <begin position="113"/>
        <end position="130"/>
    </location>
</feature>
<gene>
    <name evidence="2" type="ORF">A9Z42_0008540</name>
</gene>
<feature type="region of interest" description="Disordered" evidence="1">
    <location>
        <begin position="63"/>
        <end position="148"/>
    </location>
</feature>
<reference evidence="2 3" key="1">
    <citation type="journal article" date="2015" name="Genome Announc.">
        <title>Genome sequence and annotation of Trichoderma parareesei, the ancestor of the cellulase producer Trichoderma reesei.</title>
        <authorList>
            <person name="Yang D."/>
            <person name="Pomraning K."/>
            <person name="Kopchinskiy A."/>
            <person name="Karimi Aghcheh R."/>
            <person name="Atanasova L."/>
            <person name="Chenthamara K."/>
            <person name="Baker S.E."/>
            <person name="Zhang R."/>
            <person name="Shen Q."/>
            <person name="Freitag M."/>
            <person name="Kubicek C.P."/>
            <person name="Druzhinina I.S."/>
        </authorList>
    </citation>
    <scope>NUCLEOTIDE SEQUENCE [LARGE SCALE GENOMIC DNA]</scope>
    <source>
        <strain evidence="2 3">CBS 125925</strain>
    </source>
</reference>
<dbReference type="Proteomes" id="UP000219286">
    <property type="component" value="Unassembled WGS sequence"/>
</dbReference>
<dbReference type="OrthoDB" id="10513672at2759"/>
<evidence type="ECO:0000313" key="2">
    <source>
        <dbReference type="EMBL" id="OSZ99935.1"/>
    </source>
</evidence>
<dbReference type="AlphaFoldDB" id="A0A2H2ZBV9"/>
<proteinExistence type="predicted"/>
<protein>
    <submittedName>
        <fullName evidence="2">Uncharacterized protein</fullName>
    </submittedName>
</protein>
<organism evidence="2 3">
    <name type="scientific">Trichoderma parareesei</name>
    <name type="common">Filamentous fungus</name>
    <dbReference type="NCBI Taxonomy" id="858221"/>
    <lineage>
        <taxon>Eukaryota</taxon>
        <taxon>Fungi</taxon>
        <taxon>Dikarya</taxon>
        <taxon>Ascomycota</taxon>
        <taxon>Pezizomycotina</taxon>
        <taxon>Sordariomycetes</taxon>
        <taxon>Hypocreomycetidae</taxon>
        <taxon>Hypocreales</taxon>
        <taxon>Hypocreaceae</taxon>
        <taxon>Trichoderma</taxon>
    </lineage>
</organism>
<sequence>MGIMQVLHALHVVFVFLWPIAKEIIKIGAALLLNAHIRAIIRDEIGPLAERFFRWRNEQRELAEQRRRQAQAQAQAQARAENARNAQREMPREEPREDVHVPKRAKTRDTTYRRYKRRGRHANPRQRKARHAEERRRADAAAAKRVEE</sequence>
<feature type="compositionally biased region" description="Basic and acidic residues" evidence="1">
    <location>
        <begin position="131"/>
        <end position="148"/>
    </location>
</feature>
<name>A0A2H2ZBV9_TRIPA</name>
<feature type="compositionally biased region" description="Low complexity" evidence="1">
    <location>
        <begin position="70"/>
        <end position="85"/>
    </location>
</feature>
<dbReference type="EMBL" id="LFMI01000011">
    <property type="protein sequence ID" value="OSZ99935.1"/>
    <property type="molecule type" value="Genomic_DNA"/>
</dbReference>
<keyword evidence="3" id="KW-1185">Reference proteome</keyword>
<evidence type="ECO:0000256" key="1">
    <source>
        <dbReference type="SAM" id="MobiDB-lite"/>
    </source>
</evidence>
<feature type="compositionally biased region" description="Basic and acidic residues" evidence="1">
    <location>
        <begin position="86"/>
        <end position="112"/>
    </location>
</feature>